<dbReference type="CDD" id="cd03448">
    <property type="entry name" value="HDE_HSD"/>
    <property type="match status" value="1"/>
</dbReference>
<dbReference type="PANTHER" id="PTHR13078">
    <property type="entry name" value="PEROXISOMAL MULTIFUNCTIONAL ENZYME TYPE 2-RELATED"/>
    <property type="match status" value="1"/>
</dbReference>
<evidence type="ECO:0000259" key="3">
    <source>
        <dbReference type="Pfam" id="PF22622"/>
    </source>
</evidence>
<dbReference type="Gene3D" id="3.10.129.10">
    <property type="entry name" value="Hotdog Thioesterase"/>
    <property type="match status" value="1"/>
</dbReference>
<dbReference type="GO" id="GO:0003857">
    <property type="term" value="F:(3S)-3-hydroxyacyl-CoA dehydrogenase (NAD+) activity"/>
    <property type="evidence" value="ECO:0007669"/>
    <property type="project" value="TreeGrafter"/>
</dbReference>
<dbReference type="AlphaFoldDB" id="A0AAU6SBR5"/>
<dbReference type="SUPFAM" id="SSF54637">
    <property type="entry name" value="Thioesterase/thiol ester dehydrase-isomerase"/>
    <property type="match status" value="2"/>
</dbReference>
<dbReference type="Pfam" id="PF01575">
    <property type="entry name" value="MaoC_dehydratas"/>
    <property type="match status" value="1"/>
</dbReference>
<dbReference type="EMBL" id="CP151632">
    <property type="protein sequence ID" value="WZO34319.1"/>
    <property type="molecule type" value="Genomic_DNA"/>
</dbReference>
<dbReference type="GO" id="GO:0004300">
    <property type="term" value="F:enoyl-CoA hydratase activity"/>
    <property type="evidence" value="ECO:0007669"/>
    <property type="project" value="TreeGrafter"/>
</dbReference>
<reference evidence="4" key="1">
    <citation type="submission" date="2024-04" db="EMBL/GenBank/DDBJ databases">
        <authorList>
            <person name="Roder T."/>
            <person name="Oberhansli S."/>
            <person name="Kreuzer M."/>
        </authorList>
    </citation>
    <scope>NUCLEOTIDE SEQUENCE</scope>
    <source>
        <strain evidence="4">LWS13-1.2</strain>
    </source>
</reference>
<dbReference type="Pfam" id="PF22622">
    <property type="entry name" value="MFE-2_hydrat-2_N"/>
    <property type="match status" value="1"/>
</dbReference>
<protein>
    <submittedName>
        <fullName evidence="4">MaoC family dehydratase N-terminal domain-containing protein</fullName>
    </submittedName>
</protein>
<feature type="domain" description="Peroxisomal multifunctional enzyme type 2-like N-terminal" evidence="3">
    <location>
        <begin position="19"/>
        <end position="142"/>
    </location>
</feature>
<evidence type="ECO:0000313" key="4">
    <source>
        <dbReference type="EMBL" id="WZO34319.1"/>
    </source>
</evidence>
<sequence length="282" mass="30225">MPMDLTYVGMAGEPTERSWTVKDTLLYAVAVGAGHGDPSRELEFATENSSVAHRVLPSFICVASGGRLPEGFSIDMTRMLHAEMSFELLADLPAEGRVVSTARVDGIYDKGSGALVSTVTDVVDAETGAPLARLGSGLFIRGEGGYGGDRGTKDDWAVPDREPDATIHYDTLPEQALIYRLTGDRNPLHSDPVFAQRAGFPAPILHGMCTYGITARGLLHAVADSDPSVFGSMYGRFTKPVQLGEELDIQVWKTDGGALFRTLDSAGDVVIDRGRVTLRGRP</sequence>
<feature type="domain" description="MaoC-like" evidence="2">
    <location>
        <begin position="159"/>
        <end position="263"/>
    </location>
</feature>
<organism evidence="4">
    <name type="scientific">Microbacterium sp. LWS13-1.2</name>
    <dbReference type="NCBI Taxonomy" id="3135264"/>
    <lineage>
        <taxon>Bacteria</taxon>
        <taxon>Bacillati</taxon>
        <taxon>Actinomycetota</taxon>
        <taxon>Actinomycetes</taxon>
        <taxon>Micrococcales</taxon>
        <taxon>Microbacteriaceae</taxon>
        <taxon>Microbacterium</taxon>
    </lineage>
</organism>
<name>A0AAU6SBR5_9MICO</name>
<comment type="similarity">
    <text evidence="1">Belongs to the enoyl-CoA hydratase/isomerase family.</text>
</comment>
<dbReference type="RefSeq" id="WP_349428876.1">
    <property type="nucleotide sequence ID" value="NZ_CP151632.1"/>
</dbReference>
<dbReference type="InterPro" id="IPR002539">
    <property type="entry name" value="MaoC-like_dom"/>
</dbReference>
<proteinExistence type="inferred from homology"/>
<dbReference type="GO" id="GO:0044594">
    <property type="term" value="F:17-beta-hydroxysteroid dehydrogenase (NAD+) activity"/>
    <property type="evidence" value="ECO:0007669"/>
    <property type="project" value="TreeGrafter"/>
</dbReference>
<evidence type="ECO:0000256" key="1">
    <source>
        <dbReference type="ARBA" id="ARBA00005254"/>
    </source>
</evidence>
<dbReference type="GO" id="GO:0006635">
    <property type="term" value="P:fatty acid beta-oxidation"/>
    <property type="evidence" value="ECO:0007669"/>
    <property type="project" value="TreeGrafter"/>
</dbReference>
<dbReference type="InterPro" id="IPR029069">
    <property type="entry name" value="HotDog_dom_sf"/>
</dbReference>
<evidence type="ECO:0000259" key="2">
    <source>
        <dbReference type="Pfam" id="PF01575"/>
    </source>
</evidence>
<dbReference type="PANTHER" id="PTHR13078:SF56">
    <property type="entry name" value="PEROXISOMAL MULTIFUNCTIONAL ENZYME TYPE 2"/>
    <property type="match status" value="1"/>
</dbReference>
<gene>
    <name evidence="4" type="ORF">MRBLWS13_001974</name>
</gene>
<accession>A0AAU6SBR5</accession>
<dbReference type="InterPro" id="IPR054357">
    <property type="entry name" value="MFE-2_N"/>
</dbReference>